<proteinExistence type="predicted"/>
<protein>
    <submittedName>
        <fullName evidence="1">Uncharacterized protein</fullName>
    </submittedName>
</protein>
<dbReference type="EnsemblProtists" id="HpaT806257">
    <property type="protein sequence ID" value="HpaP806257"/>
    <property type="gene ID" value="HpaG806257"/>
</dbReference>
<reference evidence="1" key="2">
    <citation type="submission" date="2015-06" db="UniProtKB">
        <authorList>
            <consortium name="EnsemblProtists"/>
        </authorList>
    </citation>
    <scope>IDENTIFICATION</scope>
    <source>
        <strain evidence="1">Emoy2</strain>
    </source>
</reference>
<keyword evidence="2" id="KW-1185">Reference proteome</keyword>
<reference evidence="2" key="1">
    <citation type="journal article" date="2010" name="Science">
        <title>Signatures of adaptation to obligate biotrophy in the Hyaloperonospora arabidopsidis genome.</title>
        <authorList>
            <person name="Baxter L."/>
            <person name="Tripathy S."/>
            <person name="Ishaque N."/>
            <person name="Boot N."/>
            <person name="Cabral A."/>
            <person name="Kemen E."/>
            <person name="Thines M."/>
            <person name="Ah-Fong A."/>
            <person name="Anderson R."/>
            <person name="Badejoko W."/>
            <person name="Bittner-Eddy P."/>
            <person name="Boore J.L."/>
            <person name="Chibucos M.C."/>
            <person name="Coates M."/>
            <person name="Dehal P."/>
            <person name="Delehaunty K."/>
            <person name="Dong S."/>
            <person name="Downton P."/>
            <person name="Dumas B."/>
            <person name="Fabro G."/>
            <person name="Fronick C."/>
            <person name="Fuerstenberg S.I."/>
            <person name="Fulton L."/>
            <person name="Gaulin E."/>
            <person name="Govers F."/>
            <person name="Hughes L."/>
            <person name="Humphray S."/>
            <person name="Jiang R.H."/>
            <person name="Judelson H."/>
            <person name="Kamoun S."/>
            <person name="Kyung K."/>
            <person name="Meijer H."/>
            <person name="Minx P."/>
            <person name="Morris P."/>
            <person name="Nelson J."/>
            <person name="Phuntumart V."/>
            <person name="Qutob D."/>
            <person name="Rehmany A."/>
            <person name="Rougon-Cardoso A."/>
            <person name="Ryden P."/>
            <person name="Torto-Alalibo T."/>
            <person name="Studholme D."/>
            <person name="Wang Y."/>
            <person name="Win J."/>
            <person name="Wood J."/>
            <person name="Clifton S.W."/>
            <person name="Rogers J."/>
            <person name="Van den Ackerveken G."/>
            <person name="Jones J.D."/>
            <person name="McDowell J.M."/>
            <person name="Beynon J."/>
            <person name="Tyler B.M."/>
        </authorList>
    </citation>
    <scope>NUCLEOTIDE SEQUENCE [LARGE SCALE GENOMIC DNA]</scope>
    <source>
        <strain evidence="2">Emoy2</strain>
    </source>
</reference>
<dbReference type="AlphaFoldDB" id="M4BIN1"/>
<dbReference type="Proteomes" id="UP000011713">
    <property type="component" value="Unassembled WGS sequence"/>
</dbReference>
<dbReference type="EMBL" id="JH598294">
    <property type="status" value="NOT_ANNOTATED_CDS"/>
    <property type="molecule type" value="Genomic_DNA"/>
</dbReference>
<accession>M4BIN1</accession>
<dbReference type="VEuPathDB" id="FungiDB:HpaG806257"/>
<evidence type="ECO:0000313" key="1">
    <source>
        <dbReference type="EnsemblProtists" id="HpaP806257"/>
    </source>
</evidence>
<name>M4BIN1_HYAAE</name>
<evidence type="ECO:0000313" key="2">
    <source>
        <dbReference type="Proteomes" id="UP000011713"/>
    </source>
</evidence>
<dbReference type="InParanoid" id="M4BIN1"/>
<organism evidence="1 2">
    <name type="scientific">Hyaloperonospora arabidopsidis (strain Emoy2)</name>
    <name type="common">Downy mildew agent</name>
    <name type="synonym">Peronospora arabidopsidis</name>
    <dbReference type="NCBI Taxonomy" id="559515"/>
    <lineage>
        <taxon>Eukaryota</taxon>
        <taxon>Sar</taxon>
        <taxon>Stramenopiles</taxon>
        <taxon>Oomycota</taxon>
        <taxon>Peronosporomycetes</taxon>
        <taxon>Peronosporales</taxon>
        <taxon>Peronosporaceae</taxon>
        <taxon>Hyaloperonospora</taxon>
    </lineage>
</organism>
<dbReference type="HOGENOM" id="CLU_2269006_0_0_1"/>
<sequence>MHYPAGYTTRLAQDIEDENNGFRSDGFDSTSPPRSTLCFYTASYLAVSLDAAVAASTLFEADINSITLILQCLRCIVLCNLIQFYELNYLYIKGRAPELAPLS</sequence>